<evidence type="ECO:0000256" key="10">
    <source>
        <dbReference type="ARBA" id="ARBA00022946"/>
    </source>
</evidence>
<evidence type="ECO:0000256" key="15">
    <source>
        <dbReference type="PIRSR" id="PIRSR000346-1"/>
    </source>
</evidence>
<dbReference type="InterPro" id="IPR009078">
    <property type="entry name" value="Ferritin-like_SF"/>
</dbReference>
<evidence type="ECO:0000256" key="1">
    <source>
        <dbReference type="ARBA" id="ARBA00001954"/>
    </source>
</evidence>
<evidence type="ECO:0000256" key="13">
    <source>
        <dbReference type="ARBA" id="ARBA00023098"/>
    </source>
</evidence>
<evidence type="ECO:0000256" key="6">
    <source>
        <dbReference type="ARBA" id="ARBA00022528"/>
    </source>
</evidence>
<keyword evidence="6" id="KW-0150">Chloroplast</keyword>
<feature type="binding site" evidence="15">
    <location>
        <position position="257"/>
    </location>
    <ligand>
        <name>Fe cation</name>
        <dbReference type="ChEBI" id="CHEBI:24875"/>
        <label>1</label>
    </ligand>
</feature>
<dbReference type="FunFam" id="1.10.620.20:FF:000002">
    <property type="entry name" value="Stearoyl-[acyl-carrier-protein] 9-desaturase, chloroplastic"/>
    <property type="match status" value="1"/>
</dbReference>
<evidence type="ECO:0000256" key="12">
    <source>
        <dbReference type="ARBA" id="ARBA00023004"/>
    </source>
</evidence>
<dbReference type="GO" id="GO:0046872">
    <property type="term" value="F:metal ion binding"/>
    <property type="evidence" value="ECO:0007669"/>
    <property type="project" value="UniProtKB-KW"/>
</dbReference>
<evidence type="ECO:0000256" key="5">
    <source>
        <dbReference type="ARBA" id="ARBA00022516"/>
    </source>
</evidence>
<dbReference type="CDD" id="cd01050">
    <property type="entry name" value="Acyl_ACP_Desat"/>
    <property type="match status" value="1"/>
</dbReference>
<evidence type="ECO:0000256" key="8">
    <source>
        <dbReference type="ARBA" id="ARBA00022723"/>
    </source>
</evidence>
<evidence type="ECO:0000256" key="3">
    <source>
        <dbReference type="ARBA" id="ARBA00008749"/>
    </source>
</evidence>
<evidence type="ECO:0000256" key="7">
    <source>
        <dbReference type="ARBA" id="ARBA00022640"/>
    </source>
</evidence>
<feature type="binding site" evidence="15">
    <location>
        <position position="171"/>
    </location>
    <ligand>
        <name>Fe cation</name>
        <dbReference type="ChEBI" id="CHEBI:24875"/>
        <label>1</label>
    </ligand>
</feature>
<comment type="similarity">
    <text evidence="3">Belongs to the fatty acid desaturase type 2 family.</text>
</comment>
<feature type="binding site" evidence="15">
    <location>
        <position position="174"/>
    </location>
    <ligand>
        <name>Fe cation</name>
        <dbReference type="ChEBI" id="CHEBI:24875"/>
        <label>1</label>
    </ligand>
</feature>
<dbReference type="InterPro" id="IPR005067">
    <property type="entry name" value="Fatty_acid_desaturase-2"/>
</dbReference>
<feature type="binding site" evidence="15">
    <location>
        <position position="257"/>
    </location>
    <ligand>
        <name>Fe cation</name>
        <dbReference type="ChEBI" id="CHEBI:24875"/>
        <label>2</label>
    </ligand>
</feature>
<keyword evidence="10" id="KW-0809">Transit peptide</keyword>
<dbReference type="GO" id="GO:0006633">
    <property type="term" value="P:fatty acid biosynthetic process"/>
    <property type="evidence" value="ECO:0007669"/>
    <property type="project" value="UniProtKB-KW"/>
</dbReference>
<feature type="binding site" evidence="15">
    <location>
        <position position="224"/>
    </location>
    <ligand>
        <name>Fe cation</name>
        <dbReference type="ChEBI" id="CHEBI:24875"/>
        <label>2</label>
    </ligand>
</feature>
<evidence type="ECO:0000256" key="16">
    <source>
        <dbReference type="SAM" id="MobiDB-lite"/>
    </source>
</evidence>
<feature type="binding site" evidence="15">
    <location>
        <position position="133"/>
    </location>
    <ligand>
        <name>Fe cation</name>
        <dbReference type="ChEBI" id="CHEBI:24875"/>
        <label>1</label>
    </ligand>
</feature>
<organism evidence="17">
    <name type="scientific">Haematococcus lacustris</name>
    <name type="common">Green alga</name>
    <name type="synonym">Haematococcus pluvialis</name>
    <dbReference type="NCBI Taxonomy" id="44745"/>
    <lineage>
        <taxon>Eukaryota</taxon>
        <taxon>Viridiplantae</taxon>
        <taxon>Chlorophyta</taxon>
        <taxon>core chlorophytes</taxon>
        <taxon>Chlorophyceae</taxon>
        <taxon>CS clade</taxon>
        <taxon>Chlamydomonadales</taxon>
        <taxon>Haematococcaceae</taxon>
        <taxon>Haematococcus</taxon>
    </lineage>
</organism>
<evidence type="ECO:0000256" key="2">
    <source>
        <dbReference type="ARBA" id="ARBA00004229"/>
    </source>
</evidence>
<comment type="cofactor">
    <cofactor evidence="15">
        <name>Fe cation</name>
        <dbReference type="ChEBI" id="CHEBI:24875"/>
    </cofactor>
    <text evidence="15">Binds 2 iron ions per subunit.</text>
</comment>
<reference evidence="17" key="1">
    <citation type="submission" date="2007-03" db="EMBL/GenBank/DDBJ databases">
        <authorList>
            <person name="Chen G."/>
            <person name="Wang J."/>
            <person name="Sommerfeld M."/>
            <person name="Chen F."/>
            <person name="Hu Q."/>
        </authorList>
    </citation>
    <scope>NUCLEOTIDE SEQUENCE</scope>
</reference>
<dbReference type="EMBL" id="EF586860">
    <property type="protein sequence ID" value="ABU84867.1"/>
    <property type="molecule type" value="Genomic_DNA"/>
</dbReference>
<dbReference type="GO" id="GO:0045300">
    <property type="term" value="F:stearoyl-[ACP] desaturase activity"/>
    <property type="evidence" value="ECO:0007669"/>
    <property type="project" value="InterPro"/>
</dbReference>
<evidence type="ECO:0000256" key="4">
    <source>
        <dbReference type="ARBA" id="ARBA00011738"/>
    </source>
</evidence>
<keyword evidence="5" id="KW-0444">Lipid biosynthesis</keyword>
<dbReference type="GO" id="GO:0009507">
    <property type="term" value="C:chloroplast"/>
    <property type="evidence" value="ECO:0007669"/>
    <property type="project" value="UniProtKB-SubCell"/>
</dbReference>
<dbReference type="EMBL" id="EF523479">
    <property type="protein sequence ID" value="ABP57425.1"/>
    <property type="molecule type" value="mRNA"/>
</dbReference>
<name>A5A3G9_HAELA</name>
<keyword evidence="11" id="KW-0560">Oxidoreductase</keyword>
<keyword evidence="7" id="KW-0934">Plastid</keyword>
<keyword evidence="13" id="KW-0443">Lipid metabolism</keyword>
<feature type="binding site" evidence="15">
    <location>
        <position position="260"/>
    </location>
    <ligand>
        <name>Fe cation</name>
        <dbReference type="ChEBI" id="CHEBI:24875"/>
        <label>2</label>
    </ligand>
</feature>
<keyword evidence="12 15" id="KW-0408">Iron</keyword>
<keyword evidence="8 15" id="KW-0479">Metal-binding</keyword>
<dbReference type="PIRSF" id="PIRSF000346">
    <property type="entry name" value="Dlt9_acylACP_des"/>
    <property type="match status" value="1"/>
</dbReference>
<dbReference type="InterPro" id="IPR012348">
    <property type="entry name" value="RNR-like"/>
</dbReference>
<dbReference type="AlphaFoldDB" id="A5A3G9"/>
<evidence type="ECO:0000256" key="9">
    <source>
        <dbReference type="ARBA" id="ARBA00022832"/>
    </source>
</evidence>
<comment type="subcellular location">
    <subcellularLocation>
        <location evidence="2">Plastid</location>
        <location evidence="2">Chloroplast</location>
    </subcellularLocation>
</comment>
<evidence type="ECO:0000256" key="11">
    <source>
        <dbReference type="ARBA" id="ARBA00023002"/>
    </source>
</evidence>
<evidence type="ECO:0000313" key="17">
    <source>
        <dbReference type="EMBL" id="ABP57425.1"/>
    </source>
</evidence>
<feature type="binding site" evidence="15">
    <location>
        <position position="171"/>
    </location>
    <ligand>
        <name>Fe cation</name>
        <dbReference type="ChEBI" id="CHEBI:24875"/>
        <label>2</label>
    </ligand>
</feature>
<dbReference type="SUPFAM" id="SSF47240">
    <property type="entry name" value="Ferritin-like"/>
    <property type="match status" value="1"/>
</dbReference>
<evidence type="ECO:0000256" key="14">
    <source>
        <dbReference type="ARBA" id="ARBA00023160"/>
    </source>
</evidence>
<proteinExistence type="evidence at transcript level"/>
<dbReference type="PANTHER" id="PTHR31155:SF9">
    <property type="entry name" value="STEAROYL-[ACYL-CARRIER-PROTEIN] 9-DESATURASE 7, CHLOROPLASTIC"/>
    <property type="match status" value="1"/>
</dbReference>
<feature type="region of interest" description="Disordered" evidence="16">
    <location>
        <begin position="1"/>
        <end position="26"/>
    </location>
</feature>
<keyword evidence="9" id="KW-0276">Fatty acid metabolism</keyword>
<comment type="subunit">
    <text evidence="4">Homodimer.</text>
</comment>
<keyword evidence="14" id="KW-0275">Fatty acid biosynthesis</keyword>
<dbReference type="Pfam" id="PF03405">
    <property type="entry name" value="FA_desaturase_2"/>
    <property type="match status" value="1"/>
</dbReference>
<dbReference type="PANTHER" id="PTHR31155">
    <property type="entry name" value="ACYL- ACYL-CARRIER-PROTEIN DESATURASE-RELATED"/>
    <property type="match status" value="1"/>
</dbReference>
<sequence length="397" mass="44765">MNTRKVADTVAQGAPASRPLAPTRRSRRNCTSVRAVVAEPKLLVSKPSPIILNGQIAHSITHERLELVRGMGDYMEANVVPLLKPVDKCWQPNDLLPHSEEPDFLDKVHDLRKRAACLPDDYLVVFAGDLITEEALPTYMTMLNTLDGVRDETGASNTPWANWTRAWTAEENRHGDVMNKYIYLTGRVNLRAIEVTIQNLIGSGMDPKTENNPYLGFVYTSFQERATKISHGNTARHALEHGDDVLAKICGLIAADEGRHEQAYTKIIDGVLERDPNGAVLAFADMMRKQIVMPAHLMDDGEHEARNKRNLFTDFSSVAERTGTYTAFDYADIMQHLINRWRIAERQGLSGEAAEAQEYLMKLPDRIRKLAERAHARKKKGQTANFSWIFNREVVLH</sequence>
<dbReference type="Gene3D" id="1.10.620.20">
    <property type="entry name" value="Ribonucleotide Reductase, subunit A"/>
    <property type="match status" value="1"/>
</dbReference>
<accession>A5A3G9</accession>
<protein>
    <submittedName>
        <fullName evidence="17">Stearoyl-ACP-desaturase</fullName>
    </submittedName>
</protein>
<comment type="cofactor">
    <cofactor evidence="1">
        <name>Fe(2+)</name>
        <dbReference type="ChEBI" id="CHEBI:29033"/>
    </cofactor>
</comment>